<organism evidence="3 4">
    <name type="scientific">Gordonia caeni</name>
    <dbReference type="NCBI Taxonomy" id="1007097"/>
    <lineage>
        <taxon>Bacteria</taxon>
        <taxon>Bacillati</taxon>
        <taxon>Actinomycetota</taxon>
        <taxon>Actinomycetes</taxon>
        <taxon>Mycobacteriales</taxon>
        <taxon>Gordoniaceae</taxon>
        <taxon>Gordonia</taxon>
    </lineage>
</organism>
<proteinExistence type="predicted"/>
<feature type="coiled-coil region" evidence="1">
    <location>
        <begin position="314"/>
        <end position="348"/>
    </location>
</feature>
<gene>
    <name evidence="3" type="ORF">GCM10022231_22660</name>
</gene>
<dbReference type="InterPro" id="IPR027417">
    <property type="entry name" value="P-loop_NTPase"/>
</dbReference>
<evidence type="ECO:0000313" key="3">
    <source>
        <dbReference type="EMBL" id="GAA3962001.1"/>
    </source>
</evidence>
<keyword evidence="3" id="KW-0547">Nucleotide-binding</keyword>
<dbReference type="SUPFAM" id="SSF52540">
    <property type="entry name" value="P-loop containing nucleoside triphosphate hydrolases"/>
    <property type="match status" value="1"/>
</dbReference>
<accession>A0ABP7P9L7</accession>
<protein>
    <submittedName>
        <fullName evidence="3">ATP-binding protein</fullName>
    </submittedName>
</protein>
<feature type="coiled-coil region" evidence="1">
    <location>
        <begin position="579"/>
        <end position="620"/>
    </location>
</feature>
<keyword evidence="1" id="KW-0175">Coiled coil</keyword>
<dbReference type="InterPro" id="IPR038729">
    <property type="entry name" value="Rad50/SbcC_AAA"/>
</dbReference>
<dbReference type="PANTHER" id="PTHR41259">
    <property type="entry name" value="DOUBLE-STRAND BREAK REPAIR RAD50 ATPASE, PUTATIVE-RELATED"/>
    <property type="match status" value="1"/>
</dbReference>
<keyword evidence="3" id="KW-0067">ATP-binding</keyword>
<reference evidence="4" key="1">
    <citation type="journal article" date="2019" name="Int. J. Syst. Evol. Microbiol.">
        <title>The Global Catalogue of Microorganisms (GCM) 10K type strain sequencing project: providing services to taxonomists for standard genome sequencing and annotation.</title>
        <authorList>
            <consortium name="The Broad Institute Genomics Platform"/>
            <consortium name="The Broad Institute Genome Sequencing Center for Infectious Disease"/>
            <person name="Wu L."/>
            <person name="Ma J."/>
        </authorList>
    </citation>
    <scope>NUCLEOTIDE SEQUENCE [LARGE SCALE GENOMIC DNA]</scope>
    <source>
        <strain evidence="4">JCM 16923</strain>
    </source>
</reference>
<name>A0ABP7P9L7_9ACTN</name>
<dbReference type="Gene3D" id="3.40.50.300">
    <property type="entry name" value="P-loop containing nucleotide triphosphate hydrolases"/>
    <property type="match status" value="2"/>
</dbReference>
<dbReference type="GO" id="GO:0005524">
    <property type="term" value="F:ATP binding"/>
    <property type="evidence" value="ECO:0007669"/>
    <property type="project" value="UniProtKB-KW"/>
</dbReference>
<dbReference type="Proteomes" id="UP001418444">
    <property type="component" value="Unassembled WGS sequence"/>
</dbReference>
<keyword evidence="4" id="KW-1185">Reference proteome</keyword>
<feature type="domain" description="Rad50/SbcC-type AAA" evidence="2">
    <location>
        <begin position="5"/>
        <end position="55"/>
    </location>
</feature>
<dbReference type="EMBL" id="BAAAZW010000006">
    <property type="protein sequence ID" value="GAA3962001.1"/>
    <property type="molecule type" value="Genomic_DNA"/>
</dbReference>
<dbReference type="PANTHER" id="PTHR41259:SF1">
    <property type="entry name" value="DOUBLE-STRAND BREAK REPAIR RAD50 ATPASE, PUTATIVE-RELATED"/>
    <property type="match status" value="1"/>
</dbReference>
<dbReference type="RefSeq" id="WP_344783751.1">
    <property type="nucleotide sequence ID" value="NZ_BAAAZW010000006.1"/>
</dbReference>
<evidence type="ECO:0000259" key="2">
    <source>
        <dbReference type="Pfam" id="PF13476"/>
    </source>
</evidence>
<evidence type="ECO:0000313" key="4">
    <source>
        <dbReference type="Proteomes" id="UP001418444"/>
    </source>
</evidence>
<feature type="coiled-coil region" evidence="1">
    <location>
        <begin position="645"/>
        <end position="679"/>
    </location>
</feature>
<comment type="caution">
    <text evidence="3">The sequence shown here is derived from an EMBL/GenBank/DDBJ whole genome shotgun (WGS) entry which is preliminary data.</text>
</comment>
<sequence length="865" mass="92288">MRLHRLALKDFRGIREREIEFADSGITVVEGANEAGKSSMIEALDLLLRTQASSRSAAVKAVQPAGRDVGSEVRAEISCGPWRFEYFKRFNSRPETTLTILEPRREQLTGREAHERVQQILDQSLDNALYLALRLLQSQAPDLDRLADSSALARALDRVAAPAETDTGDGDADATALIEAAAAEYRRYYTPAAGRPAKELAEAISAAKAARAVVDERTALLRSAEQAAAELPAVETEYAETVRAEAHAVEEAADLARRAAEAETVDATVRQARAEAEQRALAVQIAERAGAERAQTHDRLADLDRRVEADGTAVRELREAAEAADTSARELEEALARSRSELGRVRSELAASTAAEKARADRARIAWIDAAVSEAAALTDARTEAVAAIAANPVTDREVAAAATLDREIAAAQARVDAGAAAVEVTRLGDGAVTIDGAEIDDSESFAAVGETVVQSSGVRVVVRGAADTVALADRLSDLQAQASALLARCETDHLGGVAGRAAARAAAERALQAADAARQRALAGATVEELQTERAALVAGLPAASDDPAPRPVAELRPREAELTDLITRAERKATQQRTVATTQRARAEAQAEAAERARATAKAERAALLEQRAQLSDERLAADLTAARDAHDRTRAVLAEREAAAAKADSAGLRAACAEAEQKLERVRHRLTGLRDQRTQLRTLLEQCRTENRLDDLADAQTTAAVTEAEHARVAERAAGARLLYETLVRKRTESRSRYVAPFTRRLEELAAPVFGETVRFEVDDDFAIARRTLDGVTVDVEALSGGAREQLGLIARLACAMIVDENDGVPVILDDALGYSDPDRLASMAQVLGSAADDAQIIVLTCSPDRYAAVPDATVVAV</sequence>
<evidence type="ECO:0000256" key="1">
    <source>
        <dbReference type="SAM" id="Coils"/>
    </source>
</evidence>
<dbReference type="Pfam" id="PF13476">
    <property type="entry name" value="AAA_23"/>
    <property type="match status" value="1"/>
</dbReference>